<keyword evidence="4" id="KW-1185">Reference proteome</keyword>
<sequence>MDFSQHFVFDEGARVWRDPAARPFDYSDGEEQERYMLEALRSSSDVSTTSRELASKVKDWPSLYHLSPRRGNIVRPFRDWLKGRRVLEIGCGCGAITRFLGEAGAQIVAVEGSPVRAAIARERTRDLPKVDIIHATSQVIDRLGTFDAVMLIGVLEYARKFLGPDGTQALLRACRQQLSPDGVLFLAIENRLGLKYFAGAAEDHTGAAMFGIEDRYSADGVATFGRIELAEHLDSAGYGSQEWWYPFPDYKLPVSLLGEDALAGRLPGDFSAMIAGASAGDPQRPYYEVFSLERTWGPIYRNGLAHDLANSFLVVAAQGVRPPFELPGKAYHYSVDRLPVFAKEVEIRAGAEHGDLQVLNRRLFPEAPRAESSLQPLDVPPQRFISGEHWQHRLSLIVSRPGWSQHEFLEWFCGWLDALCTVHALGTADGIGLSEPVDGVLVDAIPRNLIFENGHPRFIDLEWRYGETIEFGYLLFRAVYCSLWEIRTVAPPAGGTPLSFSELFAGVLARLGHAFDNEALLGYGQREAELQRLVSGRSTELALDVLAAELRVVRNPLDEVPRLNEELMLKLSALAEQATEIKRLDLFIENKGKEIEALTAEVRRLNEHIQEREQVFAQLSRDIREETSLQETLKQKDSEIVALKALLEARLTVSEEMSTNLQISNANVASRDAELVVLRARLAAIEQTKWQRLYRTLGTRPFGIREFAKSCYLGVAMLAPRPLRSRLGPLARRAKRVFAPLESEAIPQLPNKPITNGAGAKRAAYIVRQEKPPLARRPRVLHVLANFMTGGSSQLVVDLYERLGHRYEQSVLTSFLPDPPAYEGIPVHEIRSRESAEPFLAYLREHRPDLIHVHYWGDVDEPWYAQAFAAAENLGIGVIQNVNTPVEPFASSAVLHYVYVSRYVQETFGVPGEAARVIYPGSNFSHFSLKAGEEPAGNCVGMVYRLERDKLNEASIEPFILVAKQNPAARMLIVGGGSLLDPYRQAVESAGVASQFEFTGYVAYDELPSLYRRMAVFVAPVWKESFGQVSPFAMNMRVPVVGYDVGAIPEIIDDGRYVAPAGDAGALARIISGLLNNTSARRDLALAHQARAQRYFALDAMIGAYHDLYQEVFAATVAKADELVIQ</sequence>
<organism evidence="3 4">
    <name type="scientific">Bordetella genomosp. 9</name>
    <dbReference type="NCBI Taxonomy" id="1416803"/>
    <lineage>
        <taxon>Bacteria</taxon>
        <taxon>Pseudomonadati</taxon>
        <taxon>Pseudomonadota</taxon>
        <taxon>Betaproteobacteria</taxon>
        <taxon>Burkholderiales</taxon>
        <taxon>Alcaligenaceae</taxon>
        <taxon>Bordetella</taxon>
    </lineage>
</organism>
<proteinExistence type="predicted"/>
<accession>A0A261R819</accession>
<feature type="coiled-coil region" evidence="1">
    <location>
        <begin position="564"/>
        <end position="615"/>
    </location>
</feature>
<dbReference type="AlphaFoldDB" id="A0A261R819"/>
<evidence type="ECO:0000313" key="3">
    <source>
        <dbReference type="EMBL" id="OZI20927.1"/>
    </source>
</evidence>
<dbReference type="GO" id="GO:0016757">
    <property type="term" value="F:glycosyltransferase activity"/>
    <property type="evidence" value="ECO:0007669"/>
    <property type="project" value="TreeGrafter"/>
</dbReference>
<comment type="caution">
    <text evidence="3">The sequence shown here is derived from an EMBL/GenBank/DDBJ whole genome shotgun (WGS) entry which is preliminary data.</text>
</comment>
<dbReference type="RefSeq" id="WP_094849483.1">
    <property type="nucleotide sequence ID" value="NZ_NEVJ01000003.1"/>
</dbReference>
<dbReference type="PANTHER" id="PTHR45947:SF3">
    <property type="entry name" value="SULFOQUINOVOSYL TRANSFERASE SQD2"/>
    <property type="match status" value="1"/>
</dbReference>
<dbReference type="EMBL" id="NEVJ01000003">
    <property type="protein sequence ID" value="OZI20927.1"/>
    <property type="molecule type" value="Genomic_DNA"/>
</dbReference>
<evidence type="ECO:0000256" key="1">
    <source>
        <dbReference type="SAM" id="Coils"/>
    </source>
</evidence>
<dbReference type="Proteomes" id="UP000216857">
    <property type="component" value="Unassembled WGS sequence"/>
</dbReference>
<dbReference type="Gene3D" id="3.40.50.2000">
    <property type="entry name" value="Glycogen Phosphorylase B"/>
    <property type="match status" value="2"/>
</dbReference>
<evidence type="ECO:0000259" key="2">
    <source>
        <dbReference type="Pfam" id="PF08242"/>
    </source>
</evidence>
<dbReference type="Pfam" id="PF08242">
    <property type="entry name" value="Methyltransf_12"/>
    <property type="match status" value="1"/>
</dbReference>
<reference evidence="3" key="1">
    <citation type="submission" date="2017-05" db="EMBL/GenBank/DDBJ databases">
        <title>Complete and WGS of Bordetella genogroups.</title>
        <authorList>
            <person name="Spilker T."/>
            <person name="Lipuma J."/>
        </authorList>
    </citation>
    <scope>NUCLEOTIDE SEQUENCE</scope>
    <source>
        <strain evidence="3">AU21707</strain>
    </source>
</reference>
<dbReference type="InterPro" id="IPR029063">
    <property type="entry name" value="SAM-dependent_MTases_sf"/>
</dbReference>
<dbReference type="CDD" id="cd02440">
    <property type="entry name" value="AdoMet_MTases"/>
    <property type="match status" value="1"/>
</dbReference>
<gene>
    <name evidence="3" type="ORF">CAL26_26085</name>
</gene>
<evidence type="ECO:0000313" key="4">
    <source>
        <dbReference type="Proteomes" id="UP000216857"/>
    </source>
</evidence>
<dbReference type="Gene3D" id="3.40.50.150">
    <property type="entry name" value="Vaccinia Virus protein VP39"/>
    <property type="match status" value="1"/>
</dbReference>
<protein>
    <recommendedName>
        <fullName evidence="2">Methyltransferase type 12 domain-containing protein</fullName>
    </recommendedName>
</protein>
<name>A0A261R819_9BORD</name>
<feature type="domain" description="Methyltransferase type 12" evidence="2">
    <location>
        <begin position="87"/>
        <end position="184"/>
    </location>
</feature>
<dbReference type="CDD" id="cd03801">
    <property type="entry name" value="GT4_PimA-like"/>
    <property type="match status" value="1"/>
</dbReference>
<dbReference type="InterPro" id="IPR013217">
    <property type="entry name" value="Methyltransf_12"/>
</dbReference>
<dbReference type="Pfam" id="PF13692">
    <property type="entry name" value="Glyco_trans_1_4"/>
    <property type="match status" value="1"/>
</dbReference>
<dbReference type="SUPFAM" id="SSF53756">
    <property type="entry name" value="UDP-Glycosyltransferase/glycogen phosphorylase"/>
    <property type="match status" value="1"/>
</dbReference>
<dbReference type="OrthoDB" id="9816564at2"/>
<dbReference type="PANTHER" id="PTHR45947">
    <property type="entry name" value="SULFOQUINOVOSYL TRANSFERASE SQD2"/>
    <property type="match status" value="1"/>
</dbReference>
<keyword evidence="1" id="KW-0175">Coiled coil</keyword>
<dbReference type="InterPro" id="IPR050194">
    <property type="entry name" value="Glycosyltransferase_grp1"/>
</dbReference>
<dbReference type="SUPFAM" id="SSF53335">
    <property type="entry name" value="S-adenosyl-L-methionine-dependent methyltransferases"/>
    <property type="match status" value="1"/>
</dbReference>